<comment type="caution">
    <text evidence="1">The sequence shown here is derived from an EMBL/GenBank/DDBJ whole genome shotgun (WGS) entry which is preliminary data.</text>
</comment>
<sequence length="106" mass="11368">MSTMSILQPTSRTLGVGGTAQRGLNGHGYPWDEDHTIVPLAVGAKVALGDDSGDGVVLFSVGVTFMKNFELARFGGAIVESKEEELKPGLEGCHITFYNRTWLANQ</sequence>
<evidence type="ECO:0000313" key="2">
    <source>
        <dbReference type="Proteomes" id="UP001472677"/>
    </source>
</evidence>
<protein>
    <submittedName>
        <fullName evidence="1">Uncharacterized protein</fullName>
    </submittedName>
</protein>
<gene>
    <name evidence="1" type="ORF">V6N12_028260</name>
</gene>
<reference evidence="1 2" key="1">
    <citation type="journal article" date="2024" name="G3 (Bethesda)">
        <title>Genome assembly of Hibiscus sabdariffa L. provides insights into metabolisms of medicinal natural products.</title>
        <authorList>
            <person name="Kim T."/>
        </authorList>
    </citation>
    <scope>NUCLEOTIDE SEQUENCE [LARGE SCALE GENOMIC DNA]</scope>
    <source>
        <strain evidence="1">TK-2024</strain>
        <tissue evidence="1">Old leaves</tissue>
    </source>
</reference>
<organism evidence="1 2">
    <name type="scientific">Hibiscus sabdariffa</name>
    <name type="common">roselle</name>
    <dbReference type="NCBI Taxonomy" id="183260"/>
    <lineage>
        <taxon>Eukaryota</taxon>
        <taxon>Viridiplantae</taxon>
        <taxon>Streptophyta</taxon>
        <taxon>Embryophyta</taxon>
        <taxon>Tracheophyta</taxon>
        <taxon>Spermatophyta</taxon>
        <taxon>Magnoliopsida</taxon>
        <taxon>eudicotyledons</taxon>
        <taxon>Gunneridae</taxon>
        <taxon>Pentapetalae</taxon>
        <taxon>rosids</taxon>
        <taxon>malvids</taxon>
        <taxon>Malvales</taxon>
        <taxon>Malvaceae</taxon>
        <taxon>Malvoideae</taxon>
        <taxon>Hibiscus</taxon>
    </lineage>
</organism>
<keyword evidence="2" id="KW-1185">Reference proteome</keyword>
<accession>A0ABR2F5D2</accession>
<proteinExistence type="predicted"/>
<evidence type="ECO:0000313" key="1">
    <source>
        <dbReference type="EMBL" id="KAK8572199.1"/>
    </source>
</evidence>
<dbReference type="EMBL" id="JBBPBM010000008">
    <property type="protein sequence ID" value="KAK8572199.1"/>
    <property type="molecule type" value="Genomic_DNA"/>
</dbReference>
<name>A0ABR2F5D2_9ROSI</name>
<dbReference type="Proteomes" id="UP001472677">
    <property type="component" value="Unassembled WGS sequence"/>
</dbReference>